<organism evidence="19">
    <name type="scientific">Ophiocomina nigra</name>
    <dbReference type="NCBI Taxonomy" id="55617"/>
    <lineage>
        <taxon>Eukaryota</taxon>
        <taxon>Metazoa</taxon>
        <taxon>Echinodermata</taxon>
        <taxon>Eleutherozoa</taxon>
        <taxon>Asterozoa</taxon>
        <taxon>Ophiuroidea</taxon>
        <taxon>Myophiuroidea</taxon>
        <taxon>Metophiurida</taxon>
        <taxon>Ophintegrida</taxon>
        <taxon>Amphilepidida</taxon>
        <taxon>Ophiurina</taxon>
        <taxon>Gnathophiurina</taxon>
        <taxon>Ophiactoidea</taxon>
        <taxon>Ophiocomidae</taxon>
        <taxon>Ophiocomina</taxon>
    </lineage>
</organism>
<dbReference type="Pfam" id="PF00361">
    <property type="entry name" value="Proton_antipo_M"/>
    <property type="match status" value="1"/>
</dbReference>
<evidence type="ECO:0000256" key="6">
    <source>
        <dbReference type="ARBA" id="ARBA00022660"/>
    </source>
</evidence>
<dbReference type="GO" id="GO:0005743">
    <property type="term" value="C:mitochondrial inner membrane"/>
    <property type="evidence" value="ECO:0007669"/>
    <property type="project" value="UniProtKB-SubCell"/>
</dbReference>
<evidence type="ECO:0000256" key="14">
    <source>
        <dbReference type="ARBA" id="ARBA00023128"/>
    </source>
</evidence>
<dbReference type="GO" id="GO:0008137">
    <property type="term" value="F:NADH dehydrogenase (ubiquinone) activity"/>
    <property type="evidence" value="ECO:0007669"/>
    <property type="project" value="UniProtKB-EC"/>
</dbReference>
<comment type="catalytic activity">
    <reaction evidence="16 17">
        <text>a ubiquinone + NADH + 5 H(+)(in) = a ubiquinol + NAD(+) + 4 H(+)(out)</text>
        <dbReference type="Rhea" id="RHEA:29091"/>
        <dbReference type="Rhea" id="RHEA-COMP:9565"/>
        <dbReference type="Rhea" id="RHEA-COMP:9566"/>
        <dbReference type="ChEBI" id="CHEBI:15378"/>
        <dbReference type="ChEBI" id="CHEBI:16389"/>
        <dbReference type="ChEBI" id="CHEBI:17976"/>
        <dbReference type="ChEBI" id="CHEBI:57540"/>
        <dbReference type="ChEBI" id="CHEBI:57945"/>
        <dbReference type="EC" id="7.1.1.2"/>
    </reaction>
</comment>
<feature type="transmembrane region" description="Helical" evidence="17">
    <location>
        <begin position="26"/>
        <end position="45"/>
    </location>
</feature>
<evidence type="ECO:0000256" key="11">
    <source>
        <dbReference type="ARBA" id="ARBA00022989"/>
    </source>
</evidence>
<evidence type="ECO:0000256" key="7">
    <source>
        <dbReference type="ARBA" id="ARBA00022692"/>
    </source>
</evidence>
<evidence type="ECO:0000256" key="15">
    <source>
        <dbReference type="ARBA" id="ARBA00023136"/>
    </source>
</evidence>
<evidence type="ECO:0000259" key="18">
    <source>
        <dbReference type="Pfam" id="PF00361"/>
    </source>
</evidence>
<dbReference type="AlphaFoldDB" id="D3H5T6"/>
<gene>
    <name evidence="19" type="primary">NADH2</name>
</gene>
<dbReference type="PANTHER" id="PTHR46552">
    <property type="entry name" value="NADH-UBIQUINONE OXIDOREDUCTASE CHAIN 2"/>
    <property type="match status" value="1"/>
</dbReference>
<dbReference type="PRINTS" id="PR01436">
    <property type="entry name" value="NADHDHGNASE2"/>
</dbReference>
<sequence>MLVMGFYNLTLLLGIVILYFSSDWFIAWILVEISTLSIIIILSGCSSPRGVESTVKYFVVQALASVVLLMGILYSSETNGFSLIFSSYDMVSYSLILGAIFIKLAVFPNPFWFVDVVSGLDFARGAYVVILSKLIPVYLYYLVGGNLGFIVILVGLSSALYGGLLGINQTNIRKVIALSSVSHMGWVVLSFPVLSGLGCFFVFFSYGLMLVPLFWALSSLSLTSLIKAKNSYFSAGLLLVTLISLLSLAGFPPLLGFFYKWVMFNGLISNGFILVSGSLILLSLVSLFFYLQVSFSLISVYWPNLKVFPFWGLSHNKEWWIVIISSVSIILVGVGALFLGLLWAWNA</sequence>
<proteinExistence type="inferred from homology"/>
<evidence type="ECO:0000256" key="5">
    <source>
        <dbReference type="ARBA" id="ARBA00022448"/>
    </source>
</evidence>
<evidence type="ECO:0000256" key="1">
    <source>
        <dbReference type="ARBA" id="ARBA00004448"/>
    </source>
</evidence>
<keyword evidence="12 17" id="KW-0520">NAD</keyword>
<name>D3H5T6_9ECHI</name>
<feature type="domain" description="NADH:quinone oxidoreductase/Mrp antiporter transmembrane" evidence="18">
    <location>
        <begin position="21"/>
        <end position="276"/>
    </location>
</feature>
<feature type="transmembrane region" description="Helical" evidence="17">
    <location>
        <begin position="95"/>
        <end position="114"/>
    </location>
</feature>
<keyword evidence="9 17" id="KW-1278">Translocase</keyword>
<evidence type="ECO:0000256" key="8">
    <source>
        <dbReference type="ARBA" id="ARBA00022792"/>
    </source>
</evidence>
<keyword evidence="13 17" id="KW-0830">Ubiquinone</keyword>
<dbReference type="InterPro" id="IPR050175">
    <property type="entry name" value="Complex_I_Subunit_2"/>
</dbReference>
<accession>D3H5T6</accession>
<evidence type="ECO:0000256" key="3">
    <source>
        <dbReference type="ARBA" id="ARBA00012944"/>
    </source>
</evidence>
<reference evidence="19" key="1">
    <citation type="journal article" date="2010" name="Mol. Phylogenet. Evol.">
        <title>Mitochondrial genome evolution in Ophiuroidea, Echinoidea, and Holothuroidea: Insights in phylogenetic relationships of Echinodermata.</title>
        <authorList>
            <person name="Perseke M."/>
            <person name="Bernhard D."/>
            <person name="Fritzsch G."/>
            <person name="Bruemmer F."/>
            <person name="Stadler P.F."/>
            <person name="Schlegel M."/>
        </authorList>
    </citation>
    <scope>NUCLEOTIDE SEQUENCE</scope>
</reference>
<comment type="similarity">
    <text evidence="2 17">Belongs to the complex I subunit 2 family.</text>
</comment>
<feature type="transmembrane region" description="Helical" evidence="17">
    <location>
        <begin position="235"/>
        <end position="259"/>
    </location>
</feature>
<dbReference type="InterPro" id="IPR001750">
    <property type="entry name" value="ND/Mrp_TM"/>
</dbReference>
<feature type="transmembrane region" description="Helical" evidence="17">
    <location>
        <begin position="57"/>
        <end position="75"/>
    </location>
</feature>
<protein>
    <recommendedName>
        <fullName evidence="4 17">NADH-ubiquinone oxidoreductase chain 2</fullName>
        <ecNumber evidence="3 17">7.1.1.2</ecNumber>
    </recommendedName>
</protein>
<feature type="transmembrane region" description="Helical" evidence="17">
    <location>
        <begin position="5"/>
        <end position="20"/>
    </location>
</feature>
<evidence type="ECO:0000256" key="12">
    <source>
        <dbReference type="ARBA" id="ARBA00023027"/>
    </source>
</evidence>
<evidence type="ECO:0000256" key="9">
    <source>
        <dbReference type="ARBA" id="ARBA00022967"/>
    </source>
</evidence>
<dbReference type="EMBL" id="FN562577">
    <property type="protein sequence ID" value="CBH40110.1"/>
    <property type="molecule type" value="Genomic_DNA"/>
</dbReference>
<evidence type="ECO:0000256" key="4">
    <source>
        <dbReference type="ARBA" id="ARBA00021008"/>
    </source>
</evidence>
<feature type="transmembrane region" description="Helical" evidence="17">
    <location>
        <begin position="126"/>
        <end position="143"/>
    </location>
</feature>
<keyword evidence="8 17" id="KW-0999">Mitochondrion inner membrane</keyword>
<feature type="transmembrane region" description="Helical" evidence="17">
    <location>
        <begin position="149"/>
        <end position="167"/>
    </location>
</feature>
<keyword evidence="10 17" id="KW-0249">Electron transport</keyword>
<dbReference type="GO" id="GO:0006120">
    <property type="term" value="P:mitochondrial electron transport, NADH to ubiquinone"/>
    <property type="evidence" value="ECO:0007669"/>
    <property type="project" value="InterPro"/>
</dbReference>
<dbReference type="InterPro" id="IPR003917">
    <property type="entry name" value="NADH_UbQ_OxRdtase_chain2"/>
</dbReference>
<geneLocation type="mitochondrion" evidence="19"/>
<evidence type="ECO:0000256" key="13">
    <source>
        <dbReference type="ARBA" id="ARBA00023075"/>
    </source>
</evidence>
<keyword evidence="15 17" id="KW-0472">Membrane</keyword>
<evidence type="ECO:0000313" key="19">
    <source>
        <dbReference type="EMBL" id="CBH40110.1"/>
    </source>
</evidence>
<comment type="function">
    <text evidence="17">Core subunit of the mitochondrial membrane respiratory chain NADH dehydrogenase (Complex I) which catalyzes electron transfer from NADH through the respiratory chain, using ubiquinone as an electron acceptor. Essential for the catalytic activity and assembly of complex I.</text>
</comment>
<dbReference type="PANTHER" id="PTHR46552:SF1">
    <property type="entry name" value="NADH-UBIQUINONE OXIDOREDUCTASE CHAIN 2"/>
    <property type="match status" value="1"/>
</dbReference>
<feature type="transmembrane region" description="Helical" evidence="17">
    <location>
        <begin position="188"/>
        <end position="215"/>
    </location>
</feature>
<evidence type="ECO:0000256" key="10">
    <source>
        <dbReference type="ARBA" id="ARBA00022982"/>
    </source>
</evidence>
<evidence type="ECO:0000256" key="16">
    <source>
        <dbReference type="ARBA" id="ARBA00049551"/>
    </source>
</evidence>
<keyword evidence="5" id="KW-0813">Transport</keyword>
<keyword evidence="7 17" id="KW-0812">Transmembrane</keyword>
<keyword evidence="11 17" id="KW-1133">Transmembrane helix</keyword>
<evidence type="ECO:0000256" key="2">
    <source>
        <dbReference type="ARBA" id="ARBA00007012"/>
    </source>
</evidence>
<evidence type="ECO:0000256" key="17">
    <source>
        <dbReference type="RuleBase" id="RU003403"/>
    </source>
</evidence>
<keyword evidence="14 17" id="KW-0496">Mitochondrion</keyword>
<comment type="subcellular location">
    <subcellularLocation>
        <location evidence="1 17">Mitochondrion inner membrane</location>
        <topology evidence="1 17">Multi-pass membrane protein</topology>
    </subcellularLocation>
</comment>
<keyword evidence="6 17" id="KW-0679">Respiratory chain</keyword>
<feature type="transmembrane region" description="Helical" evidence="17">
    <location>
        <begin position="271"/>
        <end position="299"/>
    </location>
</feature>
<feature type="transmembrane region" description="Helical" evidence="17">
    <location>
        <begin position="319"/>
        <end position="345"/>
    </location>
</feature>
<dbReference type="EC" id="7.1.1.2" evidence="3 17"/>